<keyword evidence="2" id="KW-1185">Reference proteome</keyword>
<dbReference type="EMBL" id="CP036343">
    <property type="protein sequence ID" value="QDT92949.1"/>
    <property type="molecule type" value="Genomic_DNA"/>
</dbReference>
<reference evidence="1 2" key="1">
    <citation type="submission" date="2019-02" db="EMBL/GenBank/DDBJ databases">
        <title>Deep-cultivation of Planctomycetes and their phenomic and genomic characterization uncovers novel biology.</title>
        <authorList>
            <person name="Wiegand S."/>
            <person name="Jogler M."/>
            <person name="Boedeker C."/>
            <person name="Pinto D."/>
            <person name="Vollmers J."/>
            <person name="Rivas-Marin E."/>
            <person name="Kohn T."/>
            <person name="Peeters S.H."/>
            <person name="Heuer A."/>
            <person name="Rast P."/>
            <person name="Oberbeckmann S."/>
            <person name="Bunk B."/>
            <person name="Jeske O."/>
            <person name="Meyerdierks A."/>
            <person name="Storesund J.E."/>
            <person name="Kallscheuer N."/>
            <person name="Luecker S."/>
            <person name="Lage O.M."/>
            <person name="Pohl T."/>
            <person name="Merkel B.J."/>
            <person name="Hornburger P."/>
            <person name="Mueller R.-W."/>
            <person name="Bruemmer F."/>
            <person name="Labrenz M."/>
            <person name="Spormann A.M."/>
            <person name="Op den Camp H."/>
            <person name="Overmann J."/>
            <person name="Amann R."/>
            <person name="Jetten M.S.M."/>
            <person name="Mascher T."/>
            <person name="Medema M.H."/>
            <person name="Devos D.P."/>
            <person name="Kaster A.-K."/>
            <person name="Ovreas L."/>
            <person name="Rohde M."/>
            <person name="Galperin M.Y."/>
            <person name="Jogler C."/>
        </authorList>
    </citation>
    <scope>NUCLEOTIDE SEQUENCE [LARGE SCALE GENOMIC DNA]</scope>
    <source>
        <strain evidence="1 2">Pan161</strain>
    </source>
</reference>
<sequence>MVIEDKNSICRIQKEFLNGAKLFKQQKCSEEQHRNIMSLAQFL</sequence>
<dbReference type="AlphaFoldDB" id="A0A517VIX5"/>
<dbReference type="KEGG" id="gax:Pan161_46210"/>
<gene>
    <name evidence="1" type="ORF">Pan161_46210</name>
</gene>
<accession>A0A517VIX5</accession>
<protein>
    <submittedName>
        <fullName evidence="1">Uncharacterized protein</fullName>
    </submittedName>
</protein>
<organism evidence="1 2">
    <name type="scientific">Gimesia algae</name>
    <dbReference type="NCBI Taxonomy" id="2527971"/>
    <lineage>
        <taxon>Bacteria</taxon>
        <taxon>Pseudomonadati</taxon>
        <taxon>Planctomycetota</taxon>
        <taxon>Planctomycetia</taxon>
        <taxon>Planctomycetales</taxon>
        <taxon>Planctomycetaceae</taxon>
        <taxon>Gimesia</taxon>
    </lineage>
</organism>
<evidence type="ECO:0000313" key="2">
    <source>
        <dbReference type="Proteomes" id="UP000316855"/>
    </source>
</evidence>
<evidence type="ECO:0000313" key="1">
    <source>
        <dbReference type="EMBL" id="QDT92949.1"/>
    </source>
</evidence>
<name>A0A517VIX5_9PLAN</name>
<dbReference type="Proteomes" id="UP000316855">
    <property type="component" value="Chromosome"/>
</dbReference>
<proteinExistence type="predicted"/>